<comment type="caution">
    <text evidence="2">The sequence shown here is derived from an EMBL/GenBank/DDBJ whole genome shotgun (WGS) entry which is preliminary data.</text>
</comment>
<protein>
    <submittedName>
        <fullName evidence="2">Uncharacterized protein</fullName>
    </submittedName>
</protein>
<organism evidence="2 3">
    <name type="scientific">Eumeta variegata</name>
    <name type="common">Bagworm moth</name>
    <name type="synonym">Eumeta japonica</name>
    <dbReference type="NCBI Taxonomy" id="151549"/>
    <lineage>
        <taxon>Eukaryota</taxon>
        <taxon>Metazoa</taxon>
        <taxon>Ecdysozoa</taxon>
        <taxon>Arthropoda</taxon>
        <taxon>Hexapoda</taxon>
        <taxon>Insecta</taxon>
        <taxon>Pterygota</taxon>
        <taxon>Neoptera</taxon>
        <taxon>Endopterygota</taxon>
        <taxon>Lepidoptera</taxon>
        <taxon>Glossata</taxon>
        <taxon>Ditrysia</taxon>
        <taxon>Tineoidea</taxon>
        <taxon>Psychidae</taxon>
        <taxon>Oiketicinae</taxon>
        <taxon>Eumeta</taxon>
    </lineage>
</organism>
<evidence type="ECO:0000313" key="2">
    <source>
        <dbReference type="EMBL" id="GBP85567.1"/>
    </source>
</evidence>
<name>A0A4C1ZG21_EUMVA</name>
<dbReference type="Proteomes" id="UP000299102">
    <property type="component" value="Unassembled WGS sequence"/>
</dbReference>
<evidence type="ECO:0000256" key="1">
    <source>
        <dbReference type="SAM" id="MobiDB-lite"/>
    </source>
</evidence>
<keyword evidence="3" id="KW-1185">Reference proteome</keyword>
<evidence type="ECO:0000313" key="3">
    <source>
        <dbReference type="Proteomes" id="UP000299102"/>
    </source>
</evidence>
<sequence length="109" mass="11663">MAAGPRVTNESGRRPPPPRRPAPPAAARRAAHYVIIPNAVAAPPGITRGRTLRAHSPSRNFITYLVARGQRPYGGRCNGRLPADRCPRYLISRVLNAVGAGPRRLAGIA</sequence>
<reference evidence="2 3" key="1">
    <citation type="journal article" date="2019" name="Commun. Biol.">
        <title>The bagworm genome reveals a unique fibroin gene that provides high tensile strength.</title>
        <authorList>
            <person name="Kono N."/>
            <person name="Nakamura H."/>
            <person name="Ohtoshi R."/>
            <person name="Tomita M."/>
            <person name="Numata K."/>
            <person name="Arakawa K."/>
        </authorList>
    </citation>
    <scope>NUCLEOTIDE SEQUENCE [LARGE SCALE GENOMIC DNA]</scope>
</reference>
<feature type="compositionally biased region" description="Pro residues" evidence="1">
    <location>
        <begin position="14"/>
        <end position="24"/>
    </location>
</feature>
<dbReference type="AlphaFoldDB" id="A0A4C1ZG21"/>
<gene>
    <name evidence="2" type="ORF">EVAR_67744_1</name>
</gene>
<accession>A0A4C1ZG21</accession>
<feature type="region of interest" description="Disordered" evidence="1">
    <location>
        <begin position="1"/>
        <end position="28"/>
    </location>
</feature>
<proteinExistence type="predicted"/>
<dbReference type="EMBL" id="BGZK01001745">
    <property type="protein sequence ID" value="GBP85567.1"/>
    <property type="molecule type" value="Genomic_DNA"/>
</dbReference>